<dbReference type="Proteomes" id="UP001548587">
    <property type="component" value="Unassembled WGS sequence"/>
</dbReference>
<dbReference type="InterPro" id="IPR039315">
    <property type="entry name" value="CheW"/>
</dbReference>
<dbReference type="PANTHER" id="PTHR22617:SF45">
    <property type="entry name" value="CHEMOTAXIS PROTEIN CHEW"/>
    <property type="match status" value="1"/>
</dbReference>
<sequence length="201" mass="21588">MPRWTLQQTGPPFDSARTIHFLEHDMTEAVEIAEGTPFRDSAGDATTQVFVAFVLGDDEYGIDIQSVREIRPYVEPTPAADAPPFVKGTINLRGLVMPIVDLRMTFSPDPIGDTMPTAIIVLDGAEQAIGLIVDSVSGVVDIDRSARRAAPEAGAAMQTEYVTGLAVHAGDDGEQLLTLLDIDRLMETIDVGARGNRPSKA</sequence>
<dbReference type="Pfam" id="PF01584">
    <property type="entry name" value="CheW"/>
    <property type="match status" value="1"/>
</dbReference>
<evidence type="ECO:0000256" key="1">
    <source>
        <dbReference type="ARBA" id="ARBA00004496"/>
    </source>
</evidence>
<dbReference type="PANTHER" id="PTHR22617">
    <property type="entry name" value="CHEMOTAXIS SENSOR HISTIDINE KINASE-RELATED"/>
    <property type="match status" value="1"/>
</dbReference>
<accession>A0ABV2CGQ3</accession>
<dbReference type="PROSITE" id="PS50851">
    <property type="entry name" value="CHEW"/>
    <property type="match status" value="1"/>
</dbReference>
<proteinExistence type="predicted"/>
<dbReference type="SUPFAM" id="SSF50341">
    <property type="entry name" value="CheW-like"/>
    <property type="match status" value="1"/>
</dbReference>
<comment type="caution">
    <text evidence="5">The sequence shown here is derived from an EMBL/GenBank/DDBJ whole genome shotgun (WGS) entry which is preliminary data.</text>
</comment>
<dbReference type="InterPro" id="IPR036061">
    <property type="entry name" value="CheW-like_dom_sf"/>
</dbReference>
<evidence type="ECO:0000259" key="4">
    <source>
        <dbReference type="PROSITE" id="PS50851"/>
    </source>
</evidence>
<gene>
    <name evidence="5" type="ORF">ABXL37_28950</name>
</gene>
<keyword evidence="3" id="KW-0963">Cytoplasm</keyword>
<feature type="domain" description="CheW-like" evidence="4">
    <location>
        <begin position="47"/>
        <end position="191"/>
    </location>
</feature>
<dbReference type="InterPro" id="IPR002545">
    <property type="entry name" value="CheW-lke_dom"/>
</dbReference>
<dbReference type="SMART" id="SM00260">
    <property type="entry name" value="CheW"/>
    <property type="match status" value="1"/>
</dbReference>
<evidence type="ECO:0000313" key="6">
    <source>
        <dbReference type="Proteomes" id="UP001548587"/>
    </source>
</evidence>
<organism evidence="5 6">
    <name type="scientific">Burkholderia sola</name>
    <dbReference type="NCBI Taxonomy" id="2843302"/>
    <lineage>
        <taxon>Bacteria</taxon>
        <taxon>Pseudomonadati</taxon>
        <taxon>Pseudomonadota</taxon>
        <taxon>Betaproteobacteria</taxon>
        <taxon>Burkholderiales</taxon>
        <taxon>Burkholderiaceae</taxon>
        <taxon>Burkholderia</taxon>
        <taxon>Burkholderia cepacia complex</taxon>
    </lineage>
</organism>
<name>A0ABV2CGQ3_9BURK</name>
<comment type="subcellular location">
    <subcellularLocation>
        <location evidence="1">Cytoplasm</location>
    </subcellularLocation>
</comment>
<keyword evidence="6" id="KW-1185">Reference proteome</keyword>
<reference evidence="5 6" key="1">
    <citation type="submission" date="2024-06" db="EMBL/GenBank/DDBJ databases">
        <title>Burkholderia sola in Mexico.</title>
        <authorList>
            <person name="Estrada P."/>
        </authorList>
    </citation>
    <scope>NUCLEOTIDE SEQUENCE [LARGE SCALE GENOMIC DNA]</scope>
    <source>
        <strain evidence="5 6">CpTa8-5</strain>
    </source>
</reference>
<evidence type="ECO:0000256" key="2">
    <source>
        <dbReference type="ARBA" id="ARBA00021483"/>
    </source>
</evidence>
<dbReference type="RefSeq" id="WP_348522287.1">
    <property type="nucleotide sequence ID" value="NZ_JBEWCH010000027.1"/>
</dbReference>
<evidence type="ECO:0000313" key="5">
    <source>
        <dbReference type="EMBL" id="MET1478287.1"/>
    </source>
</evidence>
<evidence type="ECO:0000256" key="3">
    <source>
        <dbReference type="ARBA" id="ARBA00022490"/>
    </source>
</evidence>
<protein>
    <recommendedName>
        <fullName evidence="2">Chemotaxis protein CheW</fullName>
    </recommendedName>
</protein>
<dbReference type="Gene3D" id="2.40.50.180">
    <property type="entry name" value="CheA-289, Domain 4"/>
    <property type="match status" value="1"/>
</dbReference>
<dbReference type="Gene3D" id="2.30.30.40">
    <property type="entry name" value="SH3 Domains"/>
    <property type="match status" value="1"/>
</dbReference>
<dbReference type="EMBL" id="JBEWCH010000027">
    <property type="protein sequence ID" value="MET1478287.1"/>
    <property type="molecule type" value="Genomic_DNA"/>
</dbReference>